<organism evidence="2 3">
    <name type="scientific">Gordonia jacobaea</name>
    <dbReference type="NCBI Taxonomy" id="122202"/>
    <lineage>
        <taxon>Bacteria</taxon>
        <taxon>Bacillati</taxon>
        <taxon>Actinomycetota</taxon>
        <taxon>Actinomycetes</taxon>
        <taxon>Mycobacteriales</taxon>
        <taxon>Gordoniaceae</taxon>
        <taxon>Gordonia</taxon>
    </lineage>
</organism>
<proteinExistence type="predicted"/>
<dbReference type="RefSeq" id="WP_049698118.1">
    <property type="nucleotide sequence ID" value="NZ_LDTZ01000014.1"/>
</dbReference>
<comment type="caution">
    <text evidence="2">The sequence shown here is derived from an EMBL/GenBank/DDBJ whole genome shotgun (WGS) entry which is preliminary data.</text>
</comment>
<evidence type="ECO:0000313" key="2">
    <source>
        <dbReference type="EMBL" id="KNA92912.1"/>
    </source>
</evidence>
<dbReference type="GO" id="GO:0016787">
    <property type="term" value="F:hydrolase activity"/>
    <property type="evidence" value="ECO:0007669"/>
    <property type="project" value="UniProtKB-KW"/>
</dbReference>
<gene>
    <name evidence="2" type="ORF">ABW18_05905</name>
</gene>
<keyword evidence="2" id="KW-0378">Hydrolase</keyword>
<evidence type="ECO:0000259" key="1">
    <source>
        <dbReference type="Pfam" id="PF07858"/>
    </source>
</evidence>
<dbReference type="Pfam" id="PF07858">
    <property type="entry name" value="LEH"/>
    <property type="match status" value="1"/>
</dbReference>
<evidence type="ECO:0000313" key="3">
    <source>
        <dbReference type="Proteomes" id="UP000037247"/>
    </source>
</evidence>
<reference evidence="2 3" key="1">
    <citation type="submission" date="2015-05" db="EMBL/GenBank/DDBJ databases">
        <title>Draft genome sequence of the bacterium Gordonia jacobaea a new member of the Gordonia genus.</title>
        <authorList>
            <person name="Jimenez-Galisteo G."/>
            <person name="Dominguez A."/>
            <person name="Munoz E."/>
            <person name="Vinas M."/>
        </authorList>
    </citation>
    <scope>NUCLEOTIDE SEQUENCE [LARGE SCALE GENOMIC DNA]</scope>
    <source>
        <strain evidence="3">mv1</strain>
    </source>
</reference>
<dbReference type="Gene3D" id="3.10.450.50">
    <property type="match status" value="1"/>
</dbReference>
<name>A0ABR5IGP9_9ACTN</name>
<dbReference type="InterPro" id="IPR013100">
    <property type="entry name" value="LEH"/>
</dbReference>
<protein>
    <submittedName>
        <fullName evidence="2">Limonene-1,2-epoxide hydrolase</fullName>
    </submittedName>
</protein>
<dbReference type="Proteomes" id="UP000037247">
    <property type="component" value="Unassembled WGS sequence"/>
</dbReference>
<sequence>MTSRTPDRVVTDFLDALARDDSSAAMADLDENIVYTNVGLPTIRGKRNVAKVFGAMDASSFAGFDYGIINIATDDTVVLTERIDEIRLGPVRIRFWVCGRFEILDGAIAVWRDYFDFWDITKGFVRGLAGVVVPSAVQSLPARRVDAPGIT</sequence>
<dbReference type="EMBL" id="LDTZ01000014">
    <property type="protein sequence ID" value="KNA92912.1"/>
    <property type="molecule type" value="Genomic_DNA"/>
</dbReference>
<dbReference type="InterPro" id="IPR032710">
    <property type="entry name" value="NTF2-like_dom_sf"/>
</dbReference>
<dbReference type="SUPFAM" id="SSF54427">
    <property type="entry name" value="NTF2-like"/>
    <property type="match status" value="1"/>
</dbReference>
<accession>A0ABR5IGP9</accession>
<keyword evidence="3" id="KW-1185">Reference proteome</keyword>
<feature type="domain" description="Limonene-1,2-epoxide hydrolase" evidence="1">
    <location>
        <begin position="7"/>
        <end position="126"/>
    </location>
</feature>